<feature type="transmembrane region" description="Helical" evidence="11">
    <location>
        <begin position="218"/>
        <end position="236"/>
    </location>
</feature>
<dbReference type="InterPro" id="IPR011527">
    <property type="entry name" value="ABC1_TM_dom"/>
</dbReference>
<evidence type="ECO:0000256" key="6">
    <source>
        <dbReference type="ARBA" id="ARBA00022840"/>
    </source>
</evidence>
<dbReference type="InterPro" id="IPR027417">
    <property type="entry name" value="P-loop_NTPase"/>
</dbReference>
<evidence type="ECO:0000256" key="11">
    <source>
        <dbReference type="SAM" id="Phobius"/>
    </source>
</evidence>
<evidence type="ECO:0000259" key="13">
    <source>
        <dbReference type="PROSITE" id="PS50929"/>
    </source>
</evidence>
<dbReference type="Pfam" id="PF00664">
    <property type="entry name" value="ABC_membrane"/>
    <property type="match status" value="2"/>
</dbReference>
<evidence type="ECO:0000256" key="4">
    <source>
        <dbReference type="ARBA" id="ARBA00022737"/>
    </source>
</evidence>
<dbReference type="SUPFAM" id="SSF90123">
    <property type="entry name" value="ABC transporter transmembrane region"/>
    <property type="match status" value="2"/>
</dbReference>
<dbReference type="CDD" id="cd18577">
    <property type="entry name" value="ABC_6TM_Pgp_ABCB1_D1_like"/>
    <property type="match status" value="1"/>
</dbReference>
<name>A0ABP0W039_9BRYO</name>
<dbReference type="CDD" id="cd18578">
    <property type="entry name" value="ABC_6TM_Pgp_ABCB1_D2_like"/>
    <property type="match status" value="1"/>
</dbReference>
<feature type="domain" description="ABC transmembrane type-1" evidence="13">
    <location>
        <begin position="713"/>
        <end position="1000"/>
    </location>
</feature>
<feature type="transmembrane region" description="Helical" evidence="11">
    <location>
        <begin position="67"/>
        <end position="95"/>
    </location>
</feature>
<dbReference type="Pfam" id="PF00005">
    <property type="entry name" value="ABC_tran"/>
    <property type="match status" value="2"/>
</dbReference>
<keyword evidence="2" id="KW-0813">Transport</keyword>
<evidence type="ECO:0000256" key="1">
    <source>
        <dbReference type="ARBA" id="ARBA00007577"/>
    </source>
</evidence>
<evidence type="ECO:0000256" key="10">
    <source>
        <dbReference type="SAM" id="MobiDB-lite"/>
    </source>
</evidence>
<dbReference type="Gene3D" id="1.20.1560.10">
    <property type="entry name" value="ABC transporter type 1, transmembrane domain"/>
    <property type="match status" value="1"/>
</dbReference>
<evidence type="ECO:0000313" key="14">
    <source>
        <dbReference type="EMBL" id="CAK9260118.1"/>
    </source>
</evidence>
<feature type="transmembrane region" description="Helical" evidence="11">
    <location>
        <begin position="711"/>
        <end position="732"/>
    </location>
</feature>
<feature type="compositionally biased region" description="Polar residues" evidence="10">
    <location>
        <begin position="673"/>
        <end position="685"/>
    </location>
</feature>
<dbReference type="CDD" id="cd03249">
    <property type="entry name" value="ABC_MTABC3_MDL1_MDL2"/>
    <property type="match status" value="2"/>
</dbReference>
<evidence type="ECO:0000256" key="5">
    <source>
        <dbReference type="ARBA" id="ARBA00022741"/>
    </source>
</evidence>
<keyword evidence="4" id="KW-0677">Repeat</keyword>
<reference evidence="14" key="1">
    <citation type="submission" date="2024-02" db="EMBL/GenBank/DDBJ databases">
        <authorList>
            <consortium name="ELIXIR-Norway"/>
            <consortium name="Elixir Norway"/>
        </authorList>
    </citation>
    <scope>NUCLEOTIDE SEQUENCE</scope>
</reference>
<evidence type="ECO:0000313" key="15">
    <source>
        <dbReference type="Proteomes" id="UP001497444"/>
    </source>
</evidence>
<feature type="domain" description="ABC transporter" evidence="12">
    <location>
        <begin position="1035"/>
        <end position="1271"/>
    </location>
</feature>
<feature type="region of interest" description="Disordered" evidence="10">
    <location>
        <begin position="671"/>
        <end position="692"/>
    </location>
</feature>
<dbReference type="InterPro" id="IPR036640">
    <property type="entry name" value="ABC1_TM_sf"/>
</dbReference>
<feature type="transmembrane region" description="Helical" evidence="11">
    <location>
        <begin position="752"/>
        <end position="770"/>
    </location>
</feature>
<evidence type="ECO:0000256" key="8">
    <source>
        <dbReference type="ARBA" id="ARBA00023136"/>
    </source>
</evidence>
<sequence>MRATLVRSKVGSDLKRRTKNSTKIMSASCSVDDSSSLAGGEREAAWRNESHKVSFFKLFQFADQLDVLLMFLGFCGAVGDGVAFSAMLYVLSGLIDVFGNRSLNSHEFMHEISKYALYFTYVAAFAFLACYLEAACWLWTGDRQVSRLRSKYLRAILRQDVGFFDMAGASVAEVVNSVSTDAMAIQDAIGEKIGNFTMNISGFFAGFVVSFLLVWRLAVVLVAFLPVLIIPGLLYGRTLIGLTKKMHAANLKAATIAEQALYSIRTVYSFVAEQRTLTAYSNALETTVKLGQQMGMAKGLATGANGITFAIWAFMAWYGSELVIKHGIESGRIISTGLAALMGGLSLGMSLPNLKYFAEAQIAAHRIFKMIDRVPDIDSDDTTGSVLRKVRGNLELVDVAFAYPSRLEQQIFKSLNLTIPAGKTMAIVGSSGSGKSTVIALLERYYDPSSGSILLDGIDIKNLQLRWLRTQIGLVSQEPNLFATSIKENILFGKDGASLKEVIAAAKAANAHNFILKLPNGYETQVGESGVQMSGGQKQRIAIARAMLKNPPILLLDEATSALDAESEDIVQRALEMASVGRTTVMIAHRLSSIRNADTIAVIQSGKIVQIGTHDILLQDEGGVYASLLHQQQRNNNDSSVDSHNKQTLGSFFRSSSIGKSSSFRRSWSFQSAGSYSPDRSTQTSDIRKASKAKPPSFRRLLALNKPEWKAAIWGVLGAIGFGVVQPLFAFTLGSMVSAFYEQDHDEMRQQIRKYACIFAGLSMTCFVVNHMRDYNFATMGENLTKRVRERMLGNILTFEVGWFDEDQNSSIVVCSKLASEAAVVRSLVGERISLVVQTLAAISVACVLGLLVAWRLAIIMIASQPIIIVCFYVKKGFLKSVSAASCKAQEEASKVASEAVANHCTITAFSSQDKMLKLFESQQEAPRKEARYRSFISGVGLGAAQCAMFCTWAFDFWYGGRLVSKGQITFSAMFKAFFILVSTGRMIAEAGSMTSDLAKGASTVASVFGYMDRVSQIDPDDEDAEKLEKVEGHVEIRNVDFAYPMRPDILVFKGFTMKVMAGRSMALVGKSGAGKSTIIGLIERFYDPLSGKVKVDGIDIKKVHLQTLRNHIALVAQEPPIFAGTIRSNILYGKEDATEAEMIEASKAANAHMFISSLQNGYETSTGERGVQLSGGQKQRIAIARAILKNPAILLLDEATSALDAHSEKMVQDALDHIMVGRTTIVVAHRLSTIQNANTISVLQDGAIVEQGSHYELLGKGEGGAYYELVKLQNKLH</sequence>
<keyword evidence="3 11" id="KW-0812">Transmembrane</keyword>
<feature type="transmembrane region" description="Helical" evidence="11">
    <location>
        <begin position="936"/>
        <end position="955"/>
    </location>
</feature>
<feature type="transmembrane region" description="Helical" evidence="11">
    <location>
        <begin position="115"/>
        <end position="139"/>
    </location>
</feature>
<feature type="domain" description="ABC transmembrane type-1" evidence="13">
    <location>
        <begin position="71"/>
        <end position="359"/>
    </location>
</feature>
<feature type="domain" description="ABC transporter" evidence="12">
    <location>
        <begin position="394"/>
        <end position="630"/>
    </location>
</feature>
<keyword evidence="7 11" id="KW-1133">Transmembrane helix</keyword>
<evidence type="ECO:0000256" key="3">
    <source>
        <dbReference type="ARBA" id="ARBA00022692"/>
    </source>
</evidence>
<gene>
    <name evidence="14" type="ORF">CSSPJE1EN1_LOCUS5596</name>
</gene>
<dbReference type="PROSITE" id="PS50929">
    <property type="entry name" value="ABC_TM1F"/>
    <property type="match status" value="2"/>
</dbReference>
<dbReference type="EMBL" id="OZ020108">
    <property type="protein sequence ID" value="CAK9260118.1"/>
    <property type="molecule type" value="Genomic_DNA"/>
</dbReference>
<feature type="transmembrane region" description="Helical" evidence="11">
    <location>
        <begin position="299"/>
        <end position="319"/>
    </location>
</feature>
<dbReference type="PANTHER" id="PTHR45136:SF2">
    <property type="entry name" value="ABC TRANSPORTER DOMAIN-CONTAINING PROTEIN"/>
    <property type="match status" value="1"/>
</dbReference>
<keyword evidence="6" id="KW-0067">ATP-binding</keyword>
<dbReference type="PROSITE" id="PS00211">
    <property type="entry name" value="ABC_TRANSPORTER_1"/>
    <property type="match status" value="2"/>
</dbReference>
<comment type="similarity">
    <text evidence="1">Belongs to the ABC transporter superfamily. ABCB family. Multidrug resistance exporter (TC 3.A.1.201) subfamily.</text>
</comment>
<evidence type="ECO:0000256" key="2">
    <source>
        <dbReference type="ARBA" id="ARBA00022448"/>
    </source>
</evidence>
<keyword evidence="15" id="KW-1185">Reference proteome</keyword>
<keyword evidence="5" id="KW-0547">Nucleotide-binding</keyword>
<dbReference type="InterPro" id="IPR003593">
    <property type="entry name" value="AAA+_ATPase"/>
</dbReference>
<dbReference type="SMART" id="SM00382">
    <property type="entry name" value="AAA"/>
    <property type="match status" value="2"/>
</dbReference>
<evidence type="ECO:0000256" key="9">
    <source>
        <dbReference type="ARBA" id="ARBA00023180"/>
    </source>
</evidence>
<protein>
    <submittedName>
        <fullName evidence="14">Uncharacterized protein</fullName>
    </submittedName>
</protein>
<dbReference type="InterPro" id="IPR003439">
    <property type="entry name" value="ABC_transporter-like_ATP-bd"/>
</dbReference>
<keyword evidence="9" id="KW-0325">Glycoprotein</keyword>
<proteinExistence type="inferred from homology"/>
<evidence type="ECO:0000256" key="7">
    <source>
        <dbReference type="ARBA" id="ARBA00022989"/>
    </source>
</evidence>
<dbReference type="Gene3D" id="3.40.50.300">
    <property type="entry name" value="P-loop containing nucleotide triphosphate hydrolases"/>
    <property type="match status" value="2"/>
</dbReference>
<dbReference type="PANTHER" id="PTHR45136">
    <property type="entry name" value="ABC TRANSPORTER DOMAIN-CONTAINING PROTEIN"/>
    <property type="match status" value="1"/>
</dbReference>
<evidence type="ECO:0000259" key="12">
    <source>
        <dbReference type="PROSITE" id="PS50893"/>
    </source>
</evidence>
<dbReference type="Proteomes" id="UP001497444">
    <property type="component" value="Chromosome 13"/>
</dbReference>
<keyword evidence="8 11" id="KW-0472">Membrane</keyword>
<feature type="transmembrane region" description="Helical" evidence="11">
    <location>
        <begin position="193"/>
        <end position="212"/>
    </location>
</feature>
<dbReference type="PROSITE" id="PS50893">
    <property type="entry name" value="ABC_TRANSPORTER_2"/>
    <property type="match status" value="2"/>
</dbReference>
<organism evidence="14 15">
    <name type="scientific">Sphagnum jensenii</name>
    <dbReference type="NCBI Taxonomy" id="128206"/>
    <lineage>
        <taxon>Eukaryota</taxon>
        <taxon>Viridiplantae</taxon>
        <taxon>Streptophyta</taxon>
        <taxon>Embryophyta</taxon>
        <taxon>Bryophyta</taxon>
        <taxon>Sphagnophytina</taxon>
        <taxon>Sphagnopsida</taxon>
        <taxon>Sphagnales</taxon>
        <taxon>Sphagnaceae</taxon>
        <taxon>Sphagnum</taxon>
    </lineage>
</organism>
<feature type="transmembrane region" description="Helical" evidence="11">
    <location>
        <begin position="857"/>
        <end position="874"/>
    </location>
</feature>
<accession>A0ABP0W039</accession>
<dbReference type="SUPFAM" id="SSF52540">
    <property type="entry name" value="P-loop containing nucleoside triphosphate hydrolases"/>
    <property type="match status" value="2"/>
</dbReference>
<dbReference type="InterPro" id="IPR017871">
    <property type="entry name" value="ABC_transporter-like_CS"/>
</dbReference>